<dbReference type="GO" id="GO:0016743">
    <property type="term" value="F:carboxyl- or carbamoyltransferase activity"/>
    <property type="evidence" value="ECO:0007669"/>
    <property type="project" value="InterPro"/>
</dbReference>
<dbReference type="GO" id="GO:0006221">
    <property type="term" value="P:pyrimidine nucleotide biosynthetic process"/>
    <property type="evidence" value="ECO:0007669"/>
    <property type="project" value="UniProtKB-KW"/>
</dbReference>
<protein>
    <recommendedName>
        <fullName evidence="4">Aspartate/ornithine carbamoyltransferase carbamoyl-P binding domain-containing protein</fullName>
    </recommendedName>
</protein>
<dbReference type="InterPro" id="IPR036901">
    <property type="entry name" value="Asp/Orn_carbamoylTrfase_sf"/>
</dbReference>
<dbReference type="GO" id="GO:0006520">
    <property type="term" value="P:amino acid metabolic process"/>
    <property type="evidence" value="ECO:0007669"/>
    <property type="project" value="InterPro"/>
</dbReference>
<keyword evidence="2" id="KW-0808">Transferase</keyword>
<dbReference type="Pfam" id="PF02729">
    <property type="entry name" value="OTCace_N"/>
    <property type="match status" value="1"/>
</dbReference>
<accession>A0A2N9HQE2</accession>
<gene>
    <name evidence="5" type="ORF">FSB_LOCUS41776</name>
</gene>
<evidence type="ECO:0000256" key="2">
    <source>
        <dbReference type="ARBA" id="ARBA00022679"/>
    </source>
</evidence>
<dbReference type="InterPro" id="IPR006132">
    <property type="entry name" value="Asp/Orn_carbamoyltranf_P-bd"/>
</dbReference>
<evidence type="ECO:0000256" key="3">
    <source>
        <dbReference type="ARBA" id="ARBA00022975"/>
    </source>
</evidence>
<organism evidence="5">
    <name type="scientific">Fagus sylvatica</name>
    <name type="common">Beechnut</name>
    <dbReference type="NCBI Taxonomy" id="28930"/>
    <lineage>
        <taxon>Eukaryota</taxon>
        <taxon>Viridiplantae</taxon>
        <taxon>Streptophyta</taxon>
        <taxon>Embryophyta</taxon>
        <taxon>Tracheophyta</taxon>
        <taxon>Spermatophyta</taxon>
        <taxon>Magnoliopsida</taxon>
        <taxon>eudicotyledons</taxon>
        <taxon>Gunneridae</taxon>
        <taxon>Pentapetalae</taxon>
        <taxon>rosids</taxon>
        <taxon>fabids</taxon>
        <taxon>Fagales</taxon>
        <taxon>Fagaceae</taxon>
        <taxon>Fagus</taxon>
    </lineage>
</organism>
<proteinExistence type="inferred from homology"/>
<dbReference type="PRINTS" id="PR00101">
    <property type="entry name" value="ATCASE"/>
</dbReference>
<dbReference type="Gene3D" id="3.40.50.1370">
    <property type="entry name" value="Aspartate/ornithine carbamoyltransferase"/>
    <property type="match status" value="2"/>
</dbReference>
<evidence type="ECO:0000259" key="4">
    <source>
        <dbReference type="Pfam" id="PF02729"/>
    </source>
</evidence>
<dbReference type="AlphaFoldDB" id="A0A2N9HQE2"/>
<dbReference type="InterPro" id="IPR006130">
    <property type="entry name" value="Asp/Orn_carbamoylTrfase"/>
</dbReference>
<name>A0A2N9HQE2_FAGSY</name>
<dbReference type="PANTHER" id="PTHR45753">
    <property type="entry name" value="ORNITHINE CARBAMOYLTRANSFERASE, MITOCHONDRIAL"/>
    <property type="match status" value="1"/>
</dbReference>
<feature type="domain" description="Aspartate/ornithine carbamoyltransferase carbamoyl-P binding" evidence="4">
    <location>
        <begin position="82"/>
        <end position="214"/>
    </location>
</feature>
<comment type="similarity">
    <text evidence="1">Belongs to the aspartate/ornithine carbamoyltransferase superfamily. ATCase family.</text>
</comment>
<dbReference type="PANTHER" id="PTHR45753:SF6">
    <property type="entry name" value="ASPARTATE CARBAMOYLTRANSFERASE"/>
    <property type="match status" value="1"/>
</dbReference>
<dbReference type="PROSITE" id="PS00097">
    <property type="entry name" value="CARBAMOYLTRANSFERASE"/>
    <property type="match status" value="1"/>
</dbReference>
<dbReference type="SUPFAM" id="SSF53671">
    <property type="entry name" value="Aspartate/ornithine carbamoyltransferase"/>
    <property type="match status" value="1"/>
</dbReference>
<dbReference type="FunFam" id="3.40.50.1370:FF:000001">
    <property type="entry name" value="Aspartate carbamoyltransferase"/>
    <property type="match status" value="1"/>
</dbReference>
<evidence type="ECO:0000313" key="5">
    <source>
        <dbReference type="EMBL" id="SPD13894.1"/>
    </source>
</evidence>
<evidence type="ECO:0000256" key="1">
    <source>
        <dbReference type="ARBA" id="ARBA00008896"/>
    </source>
</evidence>
<dbReference type="GO" id="GO:0016597">
    <property type="term" value="F:amino acid binding"/>
    <property type="evidence" value="ECO:0007669"/>
    <property type="project" value="InterPro"/>
</dbReference>
<sequence>MAAPKTLRCYKEFMCSPSNLSCKQSGYSKSIYLTHSRLLPSGKLSKWEQTDRVSPKDRIQCCAVQVEKAPSFSVGKKFQLDDIIEAQQFDRDTLSAIFEVACEMEKIEKNSPGSQVLKGYLMATLFYEPSTRTRLSFESAMKRLGGEVLTTENAREFSSAAKGETLEDTIRTIEGYSDIIVMRHFESGAAKRAAFTASIPVINAGDGPGQHPSQDDIKDYLTSKGVEWEESADLMEVASKCDVVYQTRIQRERFGERTDIYEEARGKYIVDQNVLDVMQKHAVVMHPLPRLDEITVDVDRDPRAAYFRQAKNGLYIRMALLKLLLVGW</sequence>
<dbReference type="EMBL" id="OIVN01003842">
    <property type="protein sequence ID" value="SPD13894.1"/>
    <property type="molecule type" value="Genomic_DNA"/>
</dbReference>
<keyword evidence="3" id="KW-0665">Pyrimidine biosynthesis</keyword>
<reference evidence="5" key="1">
    <citation type="submission" date="2018-02" db="EMBL/GenBank/DDBJ databases">
        <authorList>
            <person name="Cohen D.B."/>
            <person name="Kent A.D."/>
        </authorList>
    </citation>
    <scope>NUCLEOTIDE SEQUENCE</scope>
</reference>